<protein>
    <submittedName>
        <fullName evidence="8">FAD-dependent oxidoreductase</fullName>
    </submittedName>
</protein>
<comment type="cofactor">
    <cofactor evidence="1">
        <name>FAD</name>
        <dbReference type="ChEBI" id="CHEBI:57692"/>
    </cofactor>
</comment>
<dbReference type="Proteomes" id="UP000449846">
    <property type="component" value="Unassembled WGS sequence"/>
</dbReference>
<comment type="caution">
    <text evidence="8">The sequence shown here is derived from an EMBL/GenBank/DDBJ whole genome shotgun (WGS) entry which is preliminary data.</text>
</comment>
<dbReference type="PANTHER" id="PTHR11985">
    <property type="entry name" value="GLYCEROL-3-PHOSPHATE DEHYDROGENASE"/>
    <property type="match status" value="1"/>
</dbReference>
<gene>
    <name evidence="8" type="ORF">GL300_24425</name>
</gene>
<evidence type="ECO:0000256" key="3">
    <source>
        <dbReference type="ARBA" id="ARBA00022630"/>
    </source>
</evidence>
<dbReference type="InterPro" id="IPR036188">
    <property type="entry name" value="FAD/NAD-bd_sf"/>
</dbReference>
<evidence type="ECO:0000256" key="2">
    <source>
        <dbReference type="ARBA" id="ARBA00007330"/>
    </source>
</evidence>
<dbReference type="EMBL" id="WMIG01000031">
    <property type="protein sequence ID" value="MTH62335.1"/>
    <property type="molecule type" value="Genomic_DNA"/>
</dbReference>
<dbReference type="GO" id="GO:0004368">
    <property type="term" value="F:glycerol-3-phosphate dehydrogenase (quinone) activity"/>
    <property type="evidence" value="ECO:0007669"/>
    <property type="project" value="InterPro"/>
</dbReference>
<dbReference type="Gene3D" id="1.10.8.870">
    <property type="entry name" value="Alpha-glycerophosphate oxidase, cap domain"/>
    <property type="match status" value="1"/>
</dbReference>
<reference evidence="8 9" key="1">
    <citation type="submission" date="2019-11" db="EMBL/GenBank/DDBJ databases">
        <authorList>
            <person name="Dong K."/>
        </authorList>
    </citation>
    <scope>NUCLEOTIDE SEQUENCE [LARGE SCALE GENOMIC DNA]</scope>
    <source>
        <strain evidence="8 9">NBRC 112902</strain>
    </source>
</reference>
<dbReference type="InterPro" id="IPR000447">
    <property type="entry name" value="G3P_DH_FAD-dep"/>
</dbReference>
<evidence type="ECO:0000259" key="7">
    <source>
        <dbReference type="Pfam" id="PF16901"/>
    </source>
</evidence>
<dbReference type="PANTHER" id="PTHR11985:SF15">
    <property type="entry name" value="GLYCEROL-3-PHOSPHATE DEHYDROGENASE, MITOCHONDRIAL"/>
    <property type="match status" value="1"/>
</dbReference>
<evidence type="ECO:0000313" key="8">
    <source>
        <dbReference type="EMBL" id="MTH62335.1"/>
    </source>
</evidence>
<evidence type="ECO:0000256" key="5">
    <source>
        <dbReference type="ARBA" id="ARBA00023002"/>
    </source>
</evidence>
<dbReference type="Pfam" id="PF01266">
    <property type="entry name" value="DAO"/>
    <property type="match status" value="1"/>
</dbReference>
<organism evidence="8 9">
    <name type="scientific">Paracoccus litorisediminis</name>
    <dbReference type="NCBI Taxonomy" id="2006130"/>
    <lineage>
        <taxon>Bacteria</taxon>
        <taxon>Pseudomonadati</taxon>
        <taxon>Pseudomonadota</taxon>
        <taxon>Alphaproteobacteria</taxon>
        <taxon>Rhodobacterales</taxon>
        <taxon>Paracoccaceae</taxon>
        <taxon>Paracoccus</taxon>
    </lineage>
</organism>
<keyword evidence="4" id="KW-0274">FAD</keyword>
<dbReference type="OrthoDB" id="9766796at2"/>
<evidence type="ECO:0000256" key="1">
    <source>
        <dbReference type="ARBA" id="ARBA00001974"/>
    </source>
</evidence>
<keyword evidence="9" id="KW-1185">Reference proteome</keyword>
<evidence type="ECO:0000256" key="4">
    <source>
        <dbReference type="ARBA" id="ARBA00022827"/>
    </source>
</evidence>
<dbReference type="Gene3D" id="3.30.9.10">
    <property type="entry name" value="D-Amino Acid Oxidase, subunit A, domain 2"/>
    <property type="match status" value="2"/>
</dbReference>
<feature type="domain" description="Alpha-glycerophosphate oxidase C-terminal" evidence="7">
    <location>
        <begin position="417"/>
        <end position="536"/>
    </location>
</feature>
<evidence type="ECO:0000313" key="9">
    <source>
        <dbReference type="Proteomes" id="UP000449846"/>
    </source>
</evidence>
<name>A0A844HVJ1_9RHOB</name>
<dbReference type="InterPro" id="IPR031656">
    <property type="entry name" value="DAO_C"/>
</dbReference>
<dbReference type="InterPro" id="IPR006076">
    <property type="entry name" value="FAD-dep_OxRdtase"/>
</dbReference>
<dbReference type="InterPro" id="IPR038299">
    <property type="entry name" value="DAO_C_sf"/>
</dbReference>
<evidence type="ECO:0000259" key="6">
    <source>
        <dbReference type="Pfam" id="PF01266"/>
    </source>
</evidence>
<proteinExistence type="inferred from homology"/>
<dbReference type="RefSeq" id="WP_155042282.1">
    <property type="nucleotide sequence ID" value="NZ_WMIG01000031.1"/>
</dbReference>
<keyword evidence="3" id="KW-0285">Flavoprotein</keyword>
<comment type="similarity">
    <text evidence="2">Belongs to the FAD-dependent glycerol-3-phosphate dehydrogenase family.</text>
</comment>
<dbReference type="AlphaFoldDB" id="A0A844HVJ1"/>
<dbReference type="PRINTS" id="PR01001">
    <property type="entry name" value="FADG3PDH"/>
</dbReference>
<keyword evidence="5" id="KW-0560">Oxidoreductase</keyword>
<accession>A0A844HVJ1</accession>
<sequence>MSKTRADEIESLRRDSHFDVLVVGGGINGIGVFRELALQGLRVLLIERQDFCSGCSAAPSRMIHGGLRYLENGEVGLVRESLAERDNLLRNAPHLVHPLPTTVPVASRFSGISNAISGILGAKGKPQPRGMFPIRVGLMLYDLISYRNRLLPKHRIHSAAETRRLWPALTPDARWSATYHDGWISHPERLGVELILDIAAAAPNSVALNYASIAPSGTGFILTDLEGGDTLAITAGLIVNATGAWLDKTTAELGGQAGTRLVSGTKGSHLIIDNPALLKALNGHMIYFENADGRVCITFPYLGRVLAGSTDIRVERPGRTRCDEAEADYILDSLRLVFPGIALDPGQIVFSYSGIRPLPASDHDFTGRISRGHFTRRIDGSVPQICMVGGKWTTFRAFAEQVADEVLAELNLPRQQTTRRLAIGGGRDHPGVAQLERSLRAEFSISAARAKRLATIYGTRARDLLAYSPDETALSPNCPLSRAEVLWLARQERLEHLSDLILRRSDLAITGVLDARMIQSAADILAEAKGWDPTRRRAEIAALIDELACFHGVSHATLTERVERNLTPCVSAPRPA</sequence>
<dbReference type="SUPFAM" id="SSF51905">
    <property type="entry name" value="FAD/NAD(P)-binding domain"/>
    <property type="match status" value="1"/>
</dbReference>
<dbReference type="Pfam" id="PF16901">
    <property type="entry name" value="DAO_C"/>
    <property type="match status" value="1"/>
</dbReference>
<dbReference type="GO" id="GO:0046168">
    <property type="term" value="P:glycerol-3-phosphate catabolic process"/>
    <property type="evidence" value="ECO:0007669"/>
    <property type="project" value="TreeGrafter"/>
</dbReference>
<dbReference type="Gene3D" id="3.50.50.60">
    <property type="entry name" value="FAD/NAD(P)-binding domain"/>
    <property type="match status" value="2"/>
</dbReference>
<feature type="domain" description="FAD dependent oxidoreductase" evidence="6">
    <location>
        <begin position="19"/>
        <end position="368"/>
    </location>
</feature>